<feature type="domain" description="C2H2-type" evidence="2">
    <location>
        <begin position="10"/>
        <end position="34"/>
    </location>
</feature>
<keyword evidence="1" id="KW-0862">Zinc</keyword>
<keyword evidence="4" id="KW-1185">Reference proteome</keyword>
<dbReference type="PROSITE" id="PS50157">
    <property type="entry name" value="ZINC_FINGER_C2H2_2"/>
    <property type="match status" value="1"/>
</dbReference>
<dbReference type="OrthoDB" id="10362936at2759"/>
<proteinExistence type="predicted"/>
<sequence length="160" mass="18307">MSPQQICLENLCPECNTTFSAPTALLNHLRAYHSIIVTARTPGRNRPSNSDYLYVKNKDTETRHSACPCCWAHFPIDNIEELKAHIRNDHLENGARETSEEYSEYEVFEEHASPSSNDLDGNTRETDIQDEVTLLNEKKNSILNDLDDLLASLRNFTIRK</sequence>
<evidence type="ECO:0000256" key="1">
    <source>
        <dbReference type="PROSITE-ProRule" id="PRU00042"/>
    </source>
</evidence>
<keyword evidence="1" id="KW-0479">Metal-binding</keyword>
<gene>
    <name evidence="3" type="primary">PARPA_13949.1 scaffold 47512</name>
</gene>
<accession>A0A0B7NWD2</accession>
<name>A0A0B7NWD2_9FUNG</name>
<keyword evidence="1" id="KW-0863">Zinc-finger</keyword>
<protein>
    <recommendedName>
        <fullName evidence="2">C2H2-type domain-containing protein</fullName>
    </recommendedName>
</protein>
<dbReference type="GO" id="GO:0008270">
    <property type="term" value="F:zinc ion binding"/>
    <property type="evidence" value="ECO:0007669"/>
    <property type="project" value="UniProtKB-KW"/>
</dbReference>
<dbReference type="EMBL" id="LN734064">
    <property type="protein sequence ID" value="CEP19633.1"/>
    <property type="molecule type" value="Genomic_DNA"/>
</dbReference>
<dbReference type="Proteomes" id="UP000054107">
    <property type="component" value="Unassembled WGS sequence"/>
</dbReference>
<dbReference type="PROSITE" id="PS00028">
    <property type="entry name" value="ZINC_FINGER_C2H2_1"/>
    <property type="match status" value="1"/>
</dbReference>
<evidence type="ECO:0000313" key="3">
    <source>
        <dbReference type="EMBL" id="CEP19633.1"/>
    </source>
</evidence>
<organism evidence="3 4">
    <name type="scientific">Parasitella parasitica</name>
    <dbReference type="NCBI Taxonomy" id="35722"/>
    <lineage>
        <taxon>Eukaryota</taxon>
        <taxon>Fungi</taxon>
        <taxon>Fungi incertae sedis</taxon>
        <taxon>Mucoromycota</taxon>
        <taxon>Mucoromycotina</taxon>
        <taxon>Mucoromycetes</taxon>
        <taxon>Mucorales</taxon>
        <taxon>Mucorineae</taxon>
        <taxon>Mucoraceae</taxon>
        <taxon>Parasitella</taxon>
    </lineage>
</organism>
<evidence type="ECO:0000259" key="2">
    <source>
        <dbReference type="PROSITE" id="PS50157"/>
    </source>
</evidence>
<evidence type="ECO:0000313" key="4">
    <source>
        <dbReference type="Proteomes" id="UP000054107"/>
    </source>
</evidence>
<dbReference type="InterPro" id="IPR013087">
    <property type="entry name" value="Znf_C2H2_type"/>
</dbReference>
<reference evidence="3 4" key="1">
    <citation type="submission" date="2014-09" db="EMBL/GenBank/DDBJ databases">
        <authorList>
            <person name="Ellenberger Sabrina"/>
        </authorList>
    </citation>
    <scope>NUCLEOTIDE SEQUENCE [LARGE SCALE GENOMIC DNA]</scope>
    <source>
        <strain evidence="3 4">CBS 412.66</strain>
    </source>
</reference>
<dbReference type="AlphaFoldDB" id="A0A0B7NWD2"/>